<feature type="compositionally biased region" description="Basic and acidic residues" evidence="1">
    <location>
        <begin position="24"/>
        <end position="33"/>
    </location>
</feature>
<evidence type="ECO:0000256" key="1">
    <source>
        <dbReference type="SAM" id="MobiDB-lite"/>
    </source>
</evidence>
<comment type="caution">
    <text evidence="2">The sequence shown here is derived from an EMBL/GenBank/DDBJ whole genome shotgun (WGS) entry which is preliminary data.</text>
</comment>
<sequence length="112" mass="11947">MIRSSRCDSGATGQEAGACLSAHGGDDERDVSRKATTRALPWCSRPPSTTGRRPTRVGSPPPQARENERSAGRHPARPGPGGEPTRERDGKGGHGAHQPRHAVPHRIAIHQQ</sequence>
<accession>A0A426ZYN5</accession>
<feature type="compositionally biased region" description="Low complexity" evidence="1">
    <location>
        <begin position="45"/>
        <end position="58"/>
    </location>
</feature>
<proteinExistence type="predicted"/>
<evidence type="ECO:0000313" key="3">
    <source>
        <dbReference type="Proteomes" id="UP000287651"/>
    </source>
</evidence>
<protein>
    <submittedName>
        <fullName evidence="2">Uncharacterized protein</fullName>
    </submittedName>
</protein>
<gene>
    <name evidence="2" type="ORF">B296_00037728</name>
</gene>
<organism evidence="2 3">
    <name type="scientific">Ensete ventricosum</name>
    <name type="common">Abyssinian banana</name>
    <name type="synonym">Musa ensete</name>
    <dbReference type="NCBI Taxonomy" id="4639"/>
    <lineage>
        <taxon>Eukaryota</taxon>
        <taxon>Viridiplantae</taxon>
        <taxon>Streptophyta</taxon>
        <taxon>Embryophyta</taxon>
        <taxon>Tracheophyta</taxon>
        <taxon>Spermatophyta</taxon>
        <taxon>Magnoliopsida</taxon>
        <taxon>Liliopsida</taxon>
        <taxon>Zingiberales</taxon>
        <taxon>Musaceae</taxon>
        <taxon>Ensete</taxon>
    </lineage>
</organism>
<dbReference type="EMBL" id="AMZH03004468">
    <property type="protein sequence ID" value="RRT69096.1"/>
    <property type="molecule type" value="Genomic_DNA"/>
</dbReference>
<dbReference type="AlphaFoldDB" id="A0A426ZYN5"/>
<feature type="compositionally biased region" description="Basic residues" evidence="1">
    <location>
        <begin position="97"/>
        <end position="112"/>
    </location>
</feature>
<feature type="region of interest" description="Disordered" evidence="1">
    <location>
        <begin position="1"/>
        <end position="112"/>
    </location>
</feature>
<name>A0A426ZYN5_ENSVE</name>
<reference evidence="2 3" key="1">
    <citation type="journal article" date="2014" name="Agronomy (Basel)">
        <title>A Draft Genome Sequence for Ensete ventricosum, the Drought-Tolerant Tree Against Hunger.</title>
        <authorList>
            <person name="Harrison J."/>
            <person name="Moore K.A."/>
            <person name="Paszkiewicz K."/>
            <person name="Jones T."/>
            <person name="Grant M."/>
            <person name="Ambacheew D."/>
            <person name="Muzemil S."/>
            <person name="Studholme D.J."/>
        </authorList>
    </citation>
    <scope>NUCLEOTIDE SEQUENCE [LARGE SCALE GENOMIC DNA]</scope>
</reference>
<dbReference type="Proteomes" id="UP000287651">
    <property type="component" value="Unassembled WGS sequence"/>
</dbReference>
<evidence type="ECO:0000313" key="2">
    <source>
        <dbReference type="EMBL" id="RRT69096.1"/>
    </source>
</evidence>